<accession>A0AAV7PNN3</accession>
<dbReference type="EMBL" id="JANPWB010000011">
    <property type="protein sequence ID" value="KAJ1128494.1"/>
    <property type="molecule type" value="Genomic_DNA"/>
</dbReference>
<sequence length="108" mass="11775">MAPSFKMILWGVMTIRPTDVGLVAHNSAGRKRLDTFQQYSPKSKLVILRSNPDAARFEGSRTSRTPLLLVLALGYGLSASLTASCVCRALVRPRVSEGVRREIPTGCT</sequence>
<dbReference type="Proteomes" id="UP001066276">
    <property type="component" value="Chromosome 7"/>
</dbReference>
<name>A0AAV7PNN3_PLEWA</name>
<gene>
    <name evidence="1" type="ORF">NDU88_006872</name>
</gene>
<comment type="caution">
    <text evidence="1">The sequence shown here is derived from an EMBL/GenBank/DDBJ whole genome shotgun (WGS) entry which is preliminary data.</text>
</comment>
<protein>
    <submittedName>
        <fullName evidence="1">Uncharacterized protein</fullName>
    </submittedName>
</protein>
<proteinExistence type="predicted"/>
<dbReference type="AlphaFoldDB" id="A0AAV7PNN3"/>
<organism evidence="1 2">
    <name type="scientific">Pleurodeles waltl</name>
    <name type="common">Iberian ribbed newt</name>
    <dbReference type="NCBI Taxonomy" id="8319"/>
    <lineage>
        <taxon>Eukaryota</taxon>
        <taxon>Metazoa</taxon>
        <taxon>Chordata</taxon>
        <taxon>Craniata</taxon>
        <taxon>Vertebrata</taxon>
        <taxon>Euteleostomi</taxon>
        <taxon>Amphibia</taxon>
        <taxon>Batrachia</taxon>
        <taxon>Caudata</taxon>
        <taxon>Salamandroidea</taxon>
        <taxon>Salamandridae</taxon>
        <taxon>Pleurodelinae</taxon>
        <taxon>Pleurodeles</taxon>
    </lineage>
</organism>
<reference evidence="1" key="1">
    <citation type="journal article" date="2022" name="bioRxiv">
        <title>Sequencing and chromosome-scale assembly of the giantPleurodeles waltlgenome.</title>
        <authorList>
            <person name="Brown T."/>
            <person name="Elewa A."/>
            <person name="Iarovenko S."/>
            <person name="Subramanian E."/>
            <person name="Araus A.J."/>
            <person name="Petzold A."/>
            <person name="Susuki M."/>
            <person name="Suzuki K.-i.T."/>
            <person name="Hayashi T."/>
            <person name="Toyoda A."/>
            <person name="Oliveira C."/>
            <person name="Osipova E."/>
            <person name="Leigh N.D."/>
            <person name="Simon A."/>
            <person name="Yun M.H."/>
        </authorList>
    </citation>
    <scope>NUCLEOTIDE SEQUENCE</scope>
    <source>
        <strain evidence="1">20211129_DDA</strain>
        <tissue evidence="1">Liver</tissue>
    </source>
</reference>
<evidence type="ECO:0000313" key="2">
    <source>
        <dbReference type="Proteomes" id="UP001066276"/>
    </source>
</evidence>
<keyword evidence="2" id="KW-1185">Reference proteome</keyword>
<evidence type="ECO:0000313" key="1">
    <source>
        <dbReference type="EMBL" id="KAJ1128494.1"/>
    </source>
</evidence>